<dbReference type="EMBL" id="JAGDYL010000004">
    <property type="protein sequence ID" value="MBO1804265.1"/>
    <property type="molecule type" value="Genomic_DNA"/>
</dbReference>
<protein>
    <submittedName>
        <fullName evidence="7">Amino acid permease</fullName>
    </submittedName>
</protein>
<evidence type="ECO:0000313" key="8">
    <source>
        <dbReference type="Proteomes" id="UP000664398"/>
    </source>
</evidence>
<dbReference type="InterPro" id="IPR002293">
    <property type="entry name" value="AA/rel_permease1"/>
</dbReference>
<dbReference type="Proteomes" id="UP000664398">
    <property type="component" value="Unassembled WGS sequence"/>
</dbReference>
<feature type="transmembrane region" description="Helical" evidence="6">
    <location>
        <begin position="381"/>
        <end position="401"/>
    </location>
</feature>
<feature type="transmembrane region" description="Helical" evidence="6">
    <location>
        <begin position="356"/>
        <end position="375"/>
    </location>
</feature>
<evidence type="ECO:0000256" key="5">
    <source>
        <dbReference type="SAM" id="MobiDB-lite"/>
    </source>
</evidence>
<dbReference type="Gene3D" id="1.20.1740.10">
    <property type="entry name" value="Amino acid/polyamine transporter I"/>
    <property type="match status" value="1"/>
</dbReference>
<comment type="caution">
    <text evidence="7">The sequence shown here is derived from an EMBL/GenBank/DDBJ whole genome shotgun (WGS) entry which is preliminary data.</text>
</comment>
<feature type="compositionally biased region" description="Basic and acidic residues" evidence="5">
    <location>
        <begin position="520"/>
        <end position="529"/>
    </location>
</feature>
<dbReference type="AlphaFoldDB" id="A0A939LSX8"/>
<evidence type="ECO:0000256" key="6">
    <source>
        <dbReference type="SAM" id="Phobius"/>
    </source>
</evidence>
<feature type="transmembrane region" description="Helical" evidence="6">
    <location>
        <begin position="64"/>
        <end position="84"/>
    </location>
</feature>
<feature type="transmembrane region" description="Helical" evidence="6">
    <location>
        <begin position="157"/>
        <end position="175"/>
    </location>
</feature>
<keyword evidence="4 6" id="KW-0472">Membrane</keyword>
<comment type="subcellular location">
    <subcellularLocation>
        <location evidence="1">Membrane</location>
        <topology evidence="1">Multi-pass membrane protein</topology>
    </subcellularLocation>
</comment>
<accession>A0A939LSX8</accession>
<evidence type="ECO:0000256" key="4">
    <source>
        <dbReference type="ARBA" id="ARBA00023136"/>
    </source>
</evidence>
<feature type="transmembrane region" description="Helical" evidence="6">
    <location>
        <begin position="32"/>
        <end position="52"/>
    </location>
</feature>
<reference evidence="7" key="1">
    <citation type="submission" date="2021-03" db="EMBL/GenBank/DDBJ databases">
        <title>Leucobacter chromiisoli sp. nov., isolated from chromium-containing soil of chemical plant.</title>
        <authorList>
            <person name="Xu Z."/>
        </authorList>
    </citation>
    <scope>NUCLEOTIDE SEQUENCE</scope>
    <source>
        <strain evidence="7">A2</strain>
    </source>
</reference>
<feature type="transmembrane region" description="Helical" evidence="6">
    <location>
        <begin position="437"/>
        <end position="455"/>
    </location>
</feature>
<feature type="region of interest" description="Disordered" evidence="5">
    <location>
        <begin position="508"/>
        <end position="529"/>
    </location>
</feature>
<keyword evidence="3 6" id="KW-1133">Transmembrane helix</keyword>
<dbReference type="RefSeq" id="WP_208044760.1">
    <property type="nucleotide sequence ID" value="NZ_JAGDYL010000004.1"/>
</dbReference>
<proteinExistence type="predicted"/>
<dbReference type="PANTHER" id="PTHR43243">
    <property type="entry name" value="INNER MEMBRANE TRANSPORTER YGJI-RELATED"/>
    <property type="match status" value="1"/>
</dbReference>
<feature type="transmembrane region" description="Helical" evidence="6">
    <location>
        <begin position="215"/>
        <end position="235"/>
    </location>
</feature>
<dbReference type="PANTHER" id="PTHR43243:SF24">
    <property type="entry name" value="CATIONIC AMINO ACID TRANSPORT INTEGRAL MEMBRANE PROTEIN ROCE-RELATED"/>
    <property type="match status" value="1"/>
</dbReference>
<evidence type="ECO:0000256" key="3">
    <source>
        <dbReference type="ARBA" id="ARBA00022989"/>
    </source>
</evidence>
<dbReference type="PIRSF" id="PIRSF006060">
    <property type="entry name" value="AA_transporter"/>
    <property type="match status" value="1"/>
</dbReference>
<dbReference type="Pfam" id="PF13520">
    <property type="entry name" value="AA_permease_2"/>
    <property type="match status" value="1"/>
</dbReference>
<keyword evidence="2 6" id="KW-0812">Transmembrane</keyword>
<name>A0A939LSX8_9MICO</name>
<feature type="transmembrane region" description="Helical" evidence="6">
    <location>
        <begin position="105"/>
        <end position="129"/>
    </location>
</feature>
<evidence type="ECO:0000256" key="2">
    <source>
        <dbReference type="ARBA" id="ARBA00022692"/>
    </source>
</evidence>
<feature type="transmembrane region" description="Helical" evidence="6">
    <location>
        <begin position="308"/>
        <end position="327"/>
    </location>
</feature>
<sequence>MATSLRQQLFRVKPVPRDGGEGGSTLKRSIGLFQLTLIGVGGTIGTGIFFILSEAVPIAGPAVIWSFVIAAAVAGLSALCYAELASSVPVSGSSYSYAYSTLGELPAMGVAACLLLEYGVSTAAVAVGWSQYVNQLMGNLFGFRLPEALSAAPEEGGIINLPAVILIAMCAFLLIRGTSHSVVANTIMVLIKIAVLLFFVAVGITGWNVNNFADFAPFGFSGVMTGAGLIFFSFVGLDAVATAGDEAKNPRRNLPIALVAALVVVTSMYVLVAVAALGAQPTEDFEGQEAGLSQILENIIGAQWPGTLVAAGAVISIFSVTLVVLYGQTRILFAMSRDGMAPKIFQKVNPRTMTPVANTIIVSVIVAILAGVLPINFLAEMTSIGTLAAFTVVSVAVIVLRRREPDLERKFKVPFYPVIPILSIVGCLWIIKDLRPITIFVFLGWTAVVLVWWWFTGRKNSVLGEQLKTGLIVLVGPGKYREGDAERAAAHIETGSIPVAGVETRGTAAAGADDLGDEGSSTRDDGGAR</sequence>
<dbReference type="GO" id="GO:0015171">
    <property type="term" value="F:amino acid transmembrane transporter activity"/>
    <property type="evidence" value="ECO:0007669"/>
    <property type="project" value="TreeGrafter"/>
</dbReference>
<evidence type="ECO:0000256" key="1">
    <source>
        <dbReference type="ARBA" id="ARBA00004141"/>
    </source>
</evidence>
<gene>
    <name evidence="7" type="ORF">J4H91_02890</name>
</gene>
<keyword evidence="8" id="KW-1185">Reference proteome</keyword>
<evidence type="ECO:0000313" key="7">
    <source>
        <dbReference type="EMBL" id="MBO1804265.1"/>
    </source>
</evidence>
<dbReference type="GO" id="GO:0016020">
    <property type="term" value="C:membrane"/>
    <property type="evidence" value="ECO:0007669"/>
    <property type="project" value="UniProtKB-SubCell"/>
</dbReference>
<organism evidence="7 8">
    <name type="scientific">Leucobacter ruminantium</name>
    <dbReference type="NCBI Taxonomy" id="1289170"/>
    <lineage>
        <taxon>Bacteria</taxon>
        <taxon>Bacillati</taxon>
        <taxon>Actinomycetota</taxon>
        <taxon>Actinomycetes</taxon>
        <taxon>Micrococcales</taxon>
        <taxon>Microbacteriaceae</taxon>
        <taxon>Leucobacter</taxon>
    </lineage>
</organism>
<feature type="transmembrane region" description="Helical" evidence="6">
    <location>
        <begin position="256"/>
        <end position="279"/>
    </location>
</feature>
<feature type="transmembrane region" description="Helical" evidence="6">
    <location>
        <begin position="187"/>
        <end position="209"/>
    </location>
</feature>
<feature type="transmembrane region" description="Helical" evidence="6">
    <location>
        <begin position="413"/>
        <end position="431"/>
    </location>
</feature>